<comment type="caution">
    <text evidence="2">The sequence shown here is derived from an EMBL/GenBank/DDBJ whole genome shotgun (WGS) entry which is preliminary data.</text>
</comment>
<dbReference type="OrthoDB" id="10573565at2759"/>
<gene>
    <name evidence="2" type="ORF">C6P46_003520</name>
</gene>
<evidence type="ECO:0000313" key="2">
    <source>
        <dbReference type="EMBL" id="KAG0662127.1"/>
    </source>
</evidence>
<keyword evidence="3" id="KW-1185">Reference proteome</keyword>
<evidence type="ECO:0000256" key="1">
    <source>
        <dbReference type="SAM" id="MobiDB-lite"/>
    </source>
</evidence>
<proteinExistence type="predicted"/>
<organism evidence="2 3">
    <name type="scientific">Rhodotorula mucilaginosa</name>
    <name type="common">Yeast</name>
    <name type="synonym">Rhodotorula rubra</name>
    <dbReference type="NCBI Taxonomy" id="5537"/>
    <lineage>
        <taxon>Eukaryota</taxon>
        <taxon>Fungi</taxon>
        <taxon>Dikarya</taxon>
        <taxon>Basidiomycota</taxon>
        <taxon>Pucciniomycotina</taxon>
        <taxon>Microbotryomycetes</taxon>
        <taxon>Sporidiobolales</taxon>
        <taxon>Sporidiobolaceae</taxon>
        <taxon>Rhodotorula</taxon>
    </lineage>
</organism>
<dbReference type="EMBL" id="PUHQ01000029">
    <property type="protein sequence ID" value="KAG0662127.1"/>
    <property type="molecule type" value="Genomic_DNA"/>
</dbReference>
<evidence type="ECO:0000313" key="3">
    <source>
        <dbReference type="Proteomes" id="UP000777482"/>
    </source>
</evidence>
<sequence>MDASIAANVDKLLKLGTPAWGVYVLSRRGFFTLSKNQKTLINRAFYWWGTSVGSIMSRDSVQHLHAKIQRWLRVKHEAFAEALRNRRALHFDVLVLGITPSAVHCAVQDYSQGCLAAARQTLSALRDPDSLTSDGWAAQVETVYTTIFKLKDQYRIPFADTEPFDVWYTQAKQDLAKEVHDRWPLLLQYGVRELLYFLYQALCELFNRGAKKRALEMLVRTHHMVASPYSPADMLTSCEPYYFEPLGLPHRVSGAHIANPLSLQNLLNPAEQERALGLRPDSEALFSLGIATKADYLLKDSFGSDLAFTLNRALQKYLLTRPRKYWIESLTWQAERMDDYACQKLHAWLETRKQTFRSALMSKTVLHFDVLVLGIDASRMSADRKRSFARFVFDVTITDEQEPSGWKNHIAAVCNRIQKLKSHDALKGKDHKFLDTWRTEAQAHLTEQAFKRKGLLVQYGLKELLYFLYLCEYWTPEKILERIEDTYKMAKDCAKVPSGHRQSPEAAANDPQAELLFECPALPPYVPAGNRKRSSPHRTAASWTAHNPNQEREQALGSNPRLGRRAAVRYGLNRAEWERRAALRM</sequence>
<dbReference type="Proteomes" id="UP000777482">
    <property type="component" value="Unassembled WGS sequence"/>
</dbReference>
<dbReference type="AlphaFoldDB" id="A0A9P7B669"/>
<protein>
    <submittedName>
        <fullName evidence="2">Uncharacterized protein</fullName>
    </submittedName>
</protein>
<reference evidence="2 3" key="1">
    <citation type="submission" date="2020-11" db="EMBL/GenBank/DDBJ databases">
        <title>Kefir isolates.</title>
        <authorList>
            <person name="Marcisauskas S."/>
            <person name="Kim Y."/>
            <person name="Blasche S."/>
        </authorList>
    </citation>
    <scope>NUCLEOTIDE SEQUENCE [LARGE SCALE GENOMIC DNA]</scope>
    <source>
        <strain evidence="2 3">KR</strain>
    </source>
</reference>
<accession>A0A9P7B669</accession>
<feature type="region of interest" description="Disordered" evidence="1">
    <location>
        <begin position="527"/>
        <end position="560"/>
    </location>
</feature>
<name>A0A9P7B669_RHOMI</name>